<evidence type="ECO:0000256" key="1">
    <source>
        <dbReference type="SAM" id="MobiDB-lite"/>
    </source>
</evidence>
<reference evidence="2 3" key="1">
    <citation type="submission" date="2018-02" db="EMBL/GenBank/DDBJ databases">
        <title>The genomes of Aspergillus section Nigri reveals drivers in fungal speciation.</title>
        <authorList>
            <consortium name="DOE Joint Genome Institute"/>
            <person name="Vesth T.C."/>
            <person name="Nybo J."/>
            <person name="Theobald S."/>
            <person name="Brandl J."/>
            <person name="Frisvad J.C."/>
            <person name="Nielsen K.F."/>
            <person name="Lyhne E.K."/>
            <person name="Kogle M.E."/>
            <person name="Kuo A."/>
            <person name="Riley R."/>
            <person name="Clum A."/>
            <person name="Nolan M."/>
            <person name="Lipzen A."/>
            <person name="Salamov A."/>
            <person name="Henrissat B."/>
            <person name="Wiebenga A."/>
            <person name="De vries R.P."/>
            <person name="Grigoriev I.V."/>
            <person name="Mortensen U.H."/>
            <person name="Andersen M.R."/>
            <person name="Baker S.E."/>
        </authorList>
    </citation>
    <scope>NUCLEOTIDE SEQUENCE [LARGE SCALE GENOMIC DNA]</scope>
    <source>
        <strain evidence="2 3">CBS 121057</strain>
    </source>
</reference>
<feature type="region of interest" description="Disordered" evidence="1">
    <location>
        <begin position="252"/>
        <end position="360"/>
    </location>
</feature>
<dbReference type="OrthoDB" id="3594103at2759"/>
<feature type="compositionally biased region" description="Basic residues" evidence="1">
    <location>
        <begin position="1"/>
        <end position="11"/>
    </location>
</feature>
<dbReference type="PANTHER" id="PTHR37538:SF1">
    <property type="entry name" value="BTB DOMAIN-CONTAINING PROTEIN"/>
    <property type="match status" value="1"/>
</dbReference>
<feature type="region of interest" description="Disordered" evidence="1">
    <location>
        <begin position="1"/>
        <end position="36"/>
    </location>
</feature>
<feature type="compositionally biased region" description="Pro residues" evidence="1">
    <location>
        <begin position="405"/>
        <end position="421"/>
    </location>
</feature>
<keyword evidence="3" id="KW-1185">Reference proteome</keyword>
<protein>
    <recommendedName>
        <fullName evidence="4">BTB domain-containing protein</fullName>
    </recommendedName>
</protein>
<feature type="region of interest" description="Disordered" evidence="1">
    <location>
        <begin position="382"/>
        <end position="469"/>
    </location>
</feature>
<gene>
    <name evidence="2" type="ORF">BO78DRAFT_337472</name>
</gene>
<dbReference type="EMBL" id="KZ826327">
    <property type="protein sequence ID" value="PYI09399.1"/>
    <property type="molecule type" value="Genomic_DNA"/>
</dbReference>
<dbReference type="VEuPathDB" id="FungiDB:BO78DRAFT_337472"/>
<feature type="compositionally biased region" description="Acidic residues" evidence="1">
    <location>
        <begin position="308"/>
        <end position="348"/>
    </location>
</feature>
<organism evidence="2 3">
    <name type="scientific">Aspergillus sclerotiicarbonarius (strain CBS 121057 / IBT 28362)</name>
    <dbReference type="NCBI Taxonomy" id="1448318"/>
    <lineage>
        <taxon>Eukaryota</taxon>
        <taxon>Fungi</taxon>
        <taxon>Dikarya</taxon>
        <taxon>Ascomycota</taxon>
        <taxon>Pezizomycotina</taxon>
        <taxon>Eurotiomycetes</taxon>
        <taxon>Eurotiomycetidae</taxon>
        <taxon>Eurotiales</taxon>
        <taxon>Aspergillaceae</taxon>
        <taxon>Aspergillus</taxon>
        <taxon>Aspergillus subgen. Circumdati</taxon>
    </lineage>
</organism>
<dbReference type="Proteomes" id="UP000248423">
    <property type="component" value="Unassembled WGS sequence"/>
</dbReference>
<evidence type="ECO:0000313" key="2">
    <source>
        <dbReference type="EMBL" id="PYI09399.1"/>
    </source>
</evidence>
<dbReference type="AlphaFoldDB" id="A0A319F276"/>
<dbReference type="STRING" id="1448318.A0A319F276"/>
<sequence>MKKDKKNKKSRSLALNGEPELPPPPVPSVNEYDQPPTSPYSTSIIQIIIGGNQYGVPEYYLRPYPRLSPSYSWHRPSLDDINQDIGHTLIHFLYTGTYQTIAPSINDPYVNPRSREFERSVYAYQAARRYNITGLEDIAREYMFTFDDSVTTLEILNIARKVYATLPSDDAWFETFIRDKLVSAFELDGLQFRKDIEQYGVGTEIKFDQFLMAAVMEIYSQKIATLEDAVANRVEDDNVPVEEIAEVAVEIPSVDAPVEEPYEEPPPPSPVPLSPDRDQPYQPPPSSFSSPRPVREPSPGYEPLEPASDQEPEPEPEPMYDPVPEPEPEPMYEAEPEPDMIYEVEPGPEPEIKTFEIPASPLYDNWHYLSSKDRKKREKMLVKRGLPVPGKDIELPLPAAEPLEEPMPVPEPEPEPAPPSIYEPEVIPEALPEPEIPQEDDPWDTFQPISTSQQKSKRFLGKSLASNIA</sequence>
<name>A0A319F276_ASPSB</name>
<evidence type="ECO:0008006" key="4">
    <source>
        <dbReference type="Google" id="ProtNLM"/>
    </source>
</evidence>
<dbReference type="PANTHER" id="PTHR37538">
    <property type="entry name" value="BTB DOMAIN-CONTAINING PROTEIN"/>
    <property type="match status" value="1"/>
</dbReference>
<evidence type="ECO:0000313" key="3">
    <source>
        <dbReference type="Proteomes" id="UP000248423"/>
    </source>
</evidence>
<feature type="compositionally biased region" description="Pro residues" evidence="1">
    <location>
        <begin position="264"/>
        <end position="273"/>
    </location>
</feature>
<accession>A0A319F276</accession>
<proteinExistence type="predicted"/>